<dbReference type="EMBL" id="JAAARO010000018">
    <property type="protein sequence ID" value="KAF5731382.1"/>
    <property type="molecule type" value="Genomic_DNA"/>
</dbReference>
<organism evidence="1 2">
    <name type="scientific">Tripterygium wilfordii</name>
    <name type="common">Thunder God vine</name>
    <dbReference type="NCBI Taxonomy" id="458696"/>
    <lineage>
        <taxon>Eukaryota</taxon>
        <taxon>Viridiplantae</taxon>
        <taxon>Streptophyta</taxon>
        <taxon>Embryophyta</taxon>
        <taxon>Tracheophyta</taxon>
        <taxon>Spermatophyta</taxon>
        <taxon>Magnoliopsida</taxon>
        <taxon>eudicotyledons</taxon>
        <taxon>Gunneridae</taxon>
        <taxon>Pentapetalae</taxon>
        <taxon>rosids</taxon>
        <taxon>fabids</taxon>
        <taxon>Celastrales</taxon>
        <taxon>Celastraceae</taxon>
        <taxon>Tripterygium</taxon>
    </lineage>
</organism>
<name>A0A7J7CBA5_TRIWF</name>
<protein>
    <submittedName>
        <fullName evidence="1">Putative Sugar phosphate exchanger 2</fullName>
    </submittedName>
</protein>
<comment type="caution">
    <text evidence="1">The sequence shown here is derived from an EMBL/GenBank/DDBJ whole genome shotgun (WGS) entry which is preliminary data.</text>
</comment>
<evidence type="ECO:0000313" key="2">
    <source>
        <dbReference type="Proteomes" id="UP000593562"/>
    </source>
</evidence>
<dbReference type="OrthoDB" id="691424at2759"/>
<sequence>MMTRRNSDDIDAAASFTNFLFELFEDGNDSNDSCQSSDSYDDFDEEDEIDPNIVEEDKDFWEDQYQLLHATLYRTTAFESRIRQATKDAVKELNLVGVQCICRNPVAGSCRNCLRKEVSVRLQDLGFNCAIYKSKWRRSMEIPSGEHRYLEVIDKSSSKKGEVRVVIELNFRAEFEMARASNNYNQLLNQLPEIFVGKAERLGALIKILCGAAKRCMKEKNMHLGPWRKHKYMQAKWFGTCEQTTPGPLLVLGYSTGPVRKPRASMLIFD</sequence>
<dbReference type="PANTHER" id="PTHR31579:SF58">
    <property type="entry name" value="PLANT-SPECIFIC DOMAIN TIGR01615 FAMILY PROTEIN"/>
    <property type="match status" value="1"/>
</dbReference>
<dbReference type="AlphaFoldDB" id="A0A7J7CBA5"/>
<dbReference type="InterPro" id="IPR006502">
    <property type="entry name" value="PDDEXK-like"/>
</dbReference>
<dbReference type="Pfam" id="PF04720">
    <property type="entry name" value="PDDEXK_6"/>
    <property type="match status" value="1"/>
</dbReference>
<dbReference type="PANTHER" id="PTHR31579">
    <property type="entry name" value="OS03G0796600 PROTEIN"/>
    <property type="match status" value="1"/>
</dbReference>
<reference evidence="1 2" key="1">
    <citation type="journal article" date="2020" name="Nat. Commun.">
        <title>Genome of Tripterygium wilfordii and identification of cytochrome P450 involved in triptolide biosynthesis.</title>
        <authorList>
            <person name="Tu L."/>
            <person name="Su P."/>
            <person name="Zhang Z."/>
            <person name="Gao L."/>
            <person name="Wang J."/>
            <person name="Hu T."/>
            <person name="Zhou J."/>
            <person name="Zhang Y."/>
            <person name="Zhao Y."/>
            <person name="Liu Y."/>
            <person name="Song Y."/>
            <person name="Tong Y."/>
            <person name="Lu Y."/>
            <person name="Yang J."/>
            <person name="Xu C."/>
            <person name="Jia M."/>
            <person name="Peters R.J."/>
            <person name="Huang L."/>
            <person name="Gao W."/>
        </authorList>
    </citation>
    <scope>NUCLEOTIDE SEQUENCE [LARGE SCALE GENOMIC DNA]</scope>
    <source>
        <strain evidence="2">cv. XIE 37</strain>
        <tissue evidence="1">Leaf</tissue>
    </source>
</reference>
<dbReference type="Proteomes" id="UP000593562">
    <property type="component" value="Unassembled WGS sequence"/>
</dbReference>
<dbReference type="NCBIfam" id="TIGR01615">
    <property type="entry name" value="A_thal_3542"/>
    <property type="match status" value="1"/>
</dbReference>
<keyword evidence="2" id="KW-1185">Reference proteome</keyword>
<dbReference type="InParanoid" id="A0A7J7CBA5"/>
<accession>A0A7J7CBA5</accession>
<proteinExistence type="predicted"/>
<evidence type="ECO:0000313" key="1">
    <source>
        <dbReference type="EMBL" id="KAF5731382.1"/>
    </source>
</evidence>
<gene>
    <name evidence="1" type="ORF">HS088_TW18G00059</name>
</gene>